<evidence type="ECO:0000256" key="3">
    <source>
        <dbReference type="ARBA" id="ARBA00023015"/>
    </source>
</evidence>
<feature type="domain" description="PTS EIIA type-2" evidence="5">
    <location>
        <begin position="469"/>
        <end position="616"/>
    </location>
</feature>
<evidence type="ECO:0000259" key="6">
    <source>
        <dbReference type="PROSITE" id="PS51099"/>
    </source>
</evidence>
<dbReference type="PROSITE" id="PS51372">
    <property type="entry name" value="PRD_2"/>
    <property type="match status" value="1"/>
</dbReference>
<dbReference type="Pfam" id="PF00359">
    <property type="entry name" value="PTS_EIIA_2"/>
    <property type="match status" value="1"/>
</dbReference>
<proteinExistence type="predicted"/>
<evidence type="ECO:0000256" key="4">
    <source>
        <dbReference type="ARBA" id="ARBA00023163"/>
    </source>
</evidence>
<dbReference type="InterPro" id="IPR036390">
    <property type="entry name" value="WH_DNA-bd_sf"/>
</dbReference>
<evidence type="ECO:0000256" key="2">
    <source>
        <dbReference type="ARBA" id="ARBA00022737"/>
    </source>
</evidence>
<dbReference type="SUPFAM" id="SSF46785">
    <property type="entry name" value="Winged helix' DNA-binding domain"/>
    <property type="match status" value="1"/>
</dbReference>
<keyword evidence="4" id="KW-0804">Transcription</keyword>
<organism evidence="8 9">
    <name type="scientific">Enterococcus rivorum</name>
    <dbReference type="NCBI Taxonomy" id="762845"/>
    <lineage>
        <taxon>Bacteria</taxon>
        <taxon>Bacillati</taxon>
        <taxon>Bacillota</taxon>
        <taxon>Bacilli</taxon>
        <taxon>Lactobacillales</taxon>
        <taxon>Enterococcaceae</taxon>
        <taxon>Enterococcus</taxon>
    </lineage>
</organism>
<feature type="domain" description="PRD" evidence="7">
    <location>
        <begin position="273"/>
        <end position="379"/>
    </location>
</feature>
<evidence type="ECO:0000259" key="7">
    <source>
        <dbReference type="PROSITE" id="PS51372"/>
    </source>
</evidence>
<dbReference type="InterPro" id="IPR050661">
    <property type="entry name" value="BglG_antiterminators"/>
</dbReference>
<name>A0A1E5L1C9_9ENTE</name>
<comment type="caution">
    <text evidence="8">The sequence shown here is derived from an EMBL/GenBank/DDBJ whole genome shotgun (WGS) entry which is preliminary data.</text>
</comment>
<protein>
    <submittedName>
        <fullName evidence="8">Uncharacterized protein</fullName>
    </submittedName>
</protein>
<dbReference type="Gene3D" id="3.40.930.10">
    <property type="entry name" value="Mannitol-specific EII, Chain A"/>
    <property type="match status" value="1"/>
</dbReference>
<dbReference type="PANTHER" id="PTHR30185:SF18">
    <property type="entry name" value="TRANSCRIPTIONAL REGULATOR MTLR"/>
    <property type="match status" value="1"/>
</dbReference>
<dbReference type="AlphaFoldDB" id="A0A1E5L1C9"/>
<dbReference type="Pfam" id="PF08279">
    <property type="entry name" value="HTH_11"/>
    <property type="match status" value="1"/>
</dbReference>
<dbReference type="InterPro" id="IPR002178">
    <property type="entry name" value="PTS_EIIA_type-2_dom"/>
</dbReference>
<dbReference type="InterPro" id="IPR013196">
    <property type="entry name" value="HTH_11"/>
</dbReference>
<dbReference type="SUPFAM" id="SSF63520">
    <property type="entry name" value="PTS-regulatory domain, PRD"/>
    <property type="match status" value="1"/>
</dbReference>
<dbReference type="STRING" id="762845.BCR26_07690"/>
<dbReference type="Gene3D" id="1.10.10.10">
    <property type="entry name" value="Winged helix-like DNA-binding domain superfamily/Winged helix DNA-binding domain"/>
    <property type="match status" value="2"/>
</dbReference>
<dbReference type="SUPFAM" id="SSF52794">
    <property type="entry name" value="PTS system IIB component-like"/>
    <property type="match status" value="1"/>
</dbReference>
<dbReference type="InterPro" id="IPR036388">
    <property type="entry name" value="WH-like_DNA-bd_sf"/>
</dbReference>
<accession>A0A1E5L1C9</accession>
<dbReference type="GO" id="GO:0008982">
    <property type="term" value="F:protein-N(PI)-phosphohistidine-sugar phosphotransferase activity"/>
    <property type="evidence" value="ECO:0007669"/>
    <property type="project" value="InterPro"/>
</dbReference>
<feature type="domain" description="PTS EIIB type-2" evidence="6">
    <location>
        <begin position="382"/>
        <end position="470"/>
    </location>
</feature>
<evidence type="ECO:0000313" key="8">
    <source>
        <dbReference type="EMBL" id="OEH83893.1"/>
    </source>
</evidence>
<evidence type="ECO:0000259" key="5">
    <source>
        <dbReference type="PROSITE" id="PS51094"/>
    </source>
</evidence>
<dbReference type="GO" id="GO:0006355">
    <property type="term" value="P:regulation of DNA-templated transcription"/>
    <property type="evidence" value="ECO:0007669"/>
    <property type="project" value="InterPro"/>
</dbReference>
<sequence length="620" mass="72845">MAIVNRWYQILQILAAKKYVSIDDLKVQLHSSAQTIKKCISLLNEEIYGIAKIVFENGYFELQIEEYDLFLEIMNGTLKGELDFNSSTKRISYILKRLLDSNGYILIDDLSEELETSRGTVNKDIKYLKELVSTFGVQLSGKTNKGMYLEGEEFNFRLLYLYHVYDFLGKSAGLSEEVIDSLEEVEGLDQLDQISINLLKKVIDISINRIQNNHRIEERIIHYTNYAQDNAVLETLFYHIETRCRITLSQYERDFISFPITITNTGFINTKWVDQEQLERLFRKMMAAIHDNFLIEIDDDLLYAEMQHHLMFLINRMVFHLETNDLFFNEIEKNYPFPYELAKVGITELGKQISRKPSNIEISYLAIYFELVLRQTKNEEKRKIAIICSTGRGTAALIKRQVKAILGKEIVIEQFSEHAYEVEQLKHYFAIFTTIPLKDSPPEVPVIRITNIFDDKWIKNEWGKLSRGNRLNQGAFTIRFAKLEKKETYEEYLSQMVERLLHEQVVDDAFKQFIFEREQKQTTIFNNGVAFPHAVNKKQEQIVFYLGVLKEPIWTEAGMIQFIFLMGIPENINEKTEQELLELYDTMLKMVATPEIRAEILQLNQLEEFLVYIKMKGWFM</sequence>
<keyword evidence="3" id="KW-0805">Transcription regulation</keyword>
<keyword evidence="1" id="KW-0808">Transferase</keyword>
<dbReference type="InterPro" id="IPR011608">
    <property type="entry name" value="PRD"/>
</dbReference>
<dbReference type="Proteomes" id="UP000095256">
    <property type="component" value="Unassembled WGS sequence"/>
</dbReference>
<dbReference type="CDD" id="cd05568">
    <property type="entry name" value="PTS_IIB_bgl_like"/>
    <property type="match status" value="1"/>
</dbReference>
<dbReference type="Gene3D" id="1.10.1790.10">
    <property type="entry name" value="PRD domain"/>
    <property type="match status" value="1"/>
</dbReference>
<dbReference type="PROSITE" id="PS51099">
    <property type="entry name" value="PTS_EIIB_TYPE_2"/>
    <property type="match status" value="1"/>
</dbReference>
<dbReference type="PROSITE" id="PS51094">
    <property type="entry name" value="PTS_EIIA_TYPE_2"/>
    <property type="match status" value="1"/>
</dbReference>
<evidence type="ECO:0000313" key="9">
    <source>
        <dbReference type="Proteomes" id="UP000095256"/>
    </source>
</evidence>
<keyword evidence="9" id="KW-1185">Reference proteome</keyword>
<evidence type="ECO:0000256" key="1">
    <source>
        <dbReference type="ARBA" id="ARBA00022679"/>
    </source>
</evidence>
<dbReference type="GO" id="GO:0009401">
    <property type="term" value="P:phosphoenolpyruvate-dependent sugar phosphotransferase system"/>
    <property type="evidence" value="ECO:0007669"/>
    <property type="project" value="InterPro"/>
</dbReference>
<dbReference type="Pfam" id="PF00874">
    <property type="entry name" value="PRD"/>
    <property type="match status" value="1"/>
</dbReference>
<keyword evidence="2" id="KW-0677">Repeat</keyword>
<dbReference type="SUPFAM" id="SSF55804">
    <property type="entry name" value="Phoshotransferase/anion transport protein"/>
    <property type="match status" value="1"/>
</dbReference>
<reference evidence="8 9" key="1">
    <citation type="submission" date="2016-09" db="EMBL/GenBank/DDBJ databases">
        <authorList>
            <person name="Capua I."/>
            <person name="De Benedictis P."/>
            <person name="Joannis T."/>
            <person name="Lombin L.H."/>
            <person name="Cattoli G."/>
        </authorList>
    </citation>
    <scope>NUCLEOTIDE SEQUENCE [LARGE SCALE GENOMIC DNA]</scope>
    <source>
        <strain evidence="8 9">LMG 25899</strain>
    </source>
</reference>
<dbReference type="InterPro" id="IPR016152">
    <property type="entry name" value="PTrfase/Anion_transptr"/>
</dbReference>
<dbReference type="Gene3D" id="3.40.50.2300">
    <property type="match status" value="1"/>
</dbReference>
<gene>
    <name evidence="8" type="ORF">BCR26_07690</name>
</gene>
<dbReference type="InterPro" id="IPR013011">
    <property type="entry name" value="PTS_EIIB_2"/>
</dbReference>
<dbReference type="PANTHER" id="PTHR30185">
    <property type="entry name" value="CRYPTIC BETA-GLUCOSIDE BGL OPERON ANTITERMINATOR"/>
    <property type="match status" value="1"/>
</dbReference>
<dbReference type="InterPro" id="IPR036095">
    <property type="entry name" value="PTS_EIIB-like_sf"/>
</dbReference>
<dbReference type="EMBL" id="MIEK01000002">
    <property type="protein sequence ID" value="OEH83893.1"/>
    <property type="molecule type" value="Genomic_DNA"/>
</dbReference>
<dbReference type="InterPro" id="IPR036634">
    <property type="entry name" value="PRD_sf"/>
</dbReference>